<evidence type="ECO:0000313" key="4">
    <source>
        <dbReference type="EMBL" id="CAH2295039.1"/>
    </source>
</evidence>
<organism evidence="4 5">
    <name type="scientific">Pelobates cultripes</name>
    <name type="common">Western spadefoot toad</name>
    <dbReference type="NCBI Taxonomy" id="61616"/>
    <lineage>
        <taxon>Eukaryota</taxon>
        <taxon>Metazoa</taxon>
        <taxon>Chordata</taxon>
        <taxon>Craniata</taxon>
        <taxon>Vertebrata</taxon>
        <taxon>Euteleostomi</taxon>
        <taxon>Amphibia</taxon>
        <taxon>Batrachia</taxon>
        <taxon>Anura</taxon>
        <taxon>Pelobatoidea</taxon>
        <taxon>Pelobatidae</taxon>
        <taxon>Pelobates</taxon>
    </lineage>
</organism>
<dbReference type="AlphaFoldDB" id="A0AAD1S8R7"/>
<dbReference type="FunFam" id="3.30.70.1820:FF:000002">
    <property type="entry name" value="LINE-1 retrotransposable element ORF1 protein"/>
    <property type="match status" value="1"/>
</dbReference>
<dbReference type="Proteomes" id="UP001295444">
    <property type="component" value="Chromosome 05"/>
</dbReference>
<evidence type="ECO:0000313" key="5">
    <source>
        <dbReference type="Proteomes" id="UP001295444"/>
    </source>
</evidence>
<dbReference type="PANTHER" id="PTHR11505">
    <property type="entry name" value="L1 TRANSPOSABLE ELEMENT-RELATED"/>
    <property type="match status" value="1"/>
</dbReference>
<sequence length="243" mass="28119">MQQQLQTLTADLQRELQEIGNRTAQMESKMEKYVEAHNSLADKLQEFDDILESHRLKLADMEDRAKRNNLRFRGIPETVPNAELQHYLSKMFQSLVPELHPDQLIIDRAHRLCRPKHLPQTAVRDVIARIHFFHAKDRILRASRSSGMPPEYSSLKIFADISADTLHFRKSMVPITSILQEDTMIYRWGFPAKLLISHQDAIHSITTLKQGAQKLGDWGLTQPAPESTKSRTVPRRLPEWTVK</sequence>
<dbReference type="InterPro" id="IPR042566">
    <property type="entry name" value="L1_C"/>
</dbReference>
<evidence type="ECO:0000256" key="1">
    <source>
        <dbReference type="ARBA" id="ARBA00061640"/>
    </source>
</evidence>
<keyword evidence="2" id="KW-0175">Coiled coil</keyword>
<proteinExistence type="inferred from homology"/>
<evidence type="ECO:0000256" key="2">
    <source>
        <dbReference type="SAM" id="Coils"/>
    </source>
</evidence>
<comment type="similarity">
    <text evidence="1">Belongs to the transposase 22 family.</text>
</comment>
<dbReference type="EMBL" id="OW240916">
    <property type="protein sequence ID" value="CAH2295039.1"/>
    <property type="molecule type" value="Genomic_DNA"/>
</dbReference>
<reference evidence="4" key="1">
    <citation type="submission" date="2022-03" db="EMBL/GenBank/DDBJ databases">
        <authorList>
            <person name="Alioto T."/>
            <person name="Alioto T."/>
            <person name="Gomez Garrido J."/>
        </authorList>
    </citation>
    <scope>NUCLEOTIDE SEQUENCE</scope>
</reference>
<gene>
    <name evidence="4" type="ORF">PECUL_23A043590</name>
</gene>
<feature type="region of interest" description="Disordered" evidence="3">
    <location>
        <begin position="217"/>
        <end position="243"/>
    </location>
</feature>
<keyword evidence="5" id="KW-1185">Reference proteome</keyword>
<dbReference type="Gene3D" id="3.30.70.1820">
    <property type="entry name" value="L1 transposable element, RRM domain"/>
    <property type="match status" value="1"/>
</dbReference>
<evidence type="ECO:0000256" key="3">
    <source>
        <dbReference type="SAM" id="MobiDB-lite"/>
    </source>
</evidence>
<dbReference type="Gene3D" id="3.30.250.20">
    <property type="entry name" value="L1 transposable element, C-terminal domain"/>
    <property type="match status" value="1"/>
</dbReference>
<feature type="coiled-coil region" evidence="2">
    <location>
        <begin position="9"/>
        <end position="71"/>
    </location>
</feature>
<protein>
    <submittedName>
        <fullName evidence="4">Uncharacterized protein</fullName>
    </submittedName>
</protein>
<accession>A0AAD1S8R7</accession>
<dbReference type="InterPro" id="IPR004244">
    <property type="entry name" value="Transposase_22"/>
</dbReference>
<name>A0AAD1S8R7_PELCU</name>